<dbReference type="GO" id="GO:0003676">
    <property type="term" value="F:nucleic acid binding"/>
    <property type="evidence" value="ECO:0007669"/>
    <property type="project" value="InterPro"/>
</dbReference>
<dbReference type="PANTHER" id="PTHR21032:SF0">
    <property type="entry name" value="G PATCH DOMAIN-CONTAINING PROTEIN 11"/>
    <property type="match status" value="1"/>
</dbReference>
<gene>
    <name evidence="3" type="ORF">M378DRAFT_72227</name>
</gene>
<dbReference type="EMBL" id="KN818229">
    <property type="protein sequence ID" value="KIL68132.1"/>
    <property type="molecule type" value="Genomic_DNA"/>
</dbReference>
<evidence type="ECO:0000313" key="3">
    <source>
        <dbReference type="EMBL" id="KIL68132.1"/>
    </source>
</evidence>
<dbReference type="PROSITE" id="PS50174">
    <property type="entry name" value="G_PATCH"/>
    <property type="match status" value="1"/>
</dbReference>
<reference evidence="3 4" key="1">
    <citation type="submission" date="2014-04" db="EMBL/GenBank/DDBJ databases">
        <title>Evolutionary Origins and Diversification of the Mycorrhizal Mutualists.</title>
        <authorList>
            <consortium name="DOE Joint Genome Institute"/>
            <consortium name="Mycorrhizal Genomics Consortium"/>
            <person name="Kohler A."/>
            <person name="Kuo A."/>
            <person name="Nagy L.G."/>
            <person name="Floudas D."/>
            <person name="Copeland A."/>
            <person name="Barry K.W."/>
            <person name="Cichocki N."/>
            <person name="Veneault-Fourrey C."/>
            <person name="LaButti K."/>
            <person name="Lindquist E.A."/>
            <person name="Lipzen A."/>
            <person name="Lundell T."/>
            <person name="Morin E."/>
            <person name="Murat C."/>
            <person name="Riley R."/>
            <person name="Ohm R."/>
            <person name="Sun H."/>
            <person name="Tunlid A."/>
            <person name="Henrissat B."/>
            <person name="Grigoriev I.V."/>
            <person name="Hibbett D.S."/>
            <person name="Martin F."/>
        </authorList>
    </citation>
    <scope>NUCLEOTIDE SEQUENCE [LARGE SCALE GENOMIC DNA]</scope>
    <source>
        <strain evidence="3 4">Koide BX008</strain>
    </source>
</reference>
<evidence type="ECO:0000256" key="1">
    <source>
        <dbReference type="SAM" id="MobiDB-lite"/>
    </source>
</evidence>
<name>A0A0C2X1X8_AMAMK</name>
<proteinExistence type="predicted"/>
<dbReference type="HOGENOM" id="CLU_046724_1_0_1"/>
<feature type="compositionally biased region" description="Low complexity" evidence="1">
    <location>
        <begin position="71"/>
        <end position="83"/>
    </location>
</feature>
<evidence type="ECO:0000259" key="2">
    <source>
        <dbReference type="PROSITE" id="PS50174"/>
    </source>
</evidence>
<dbReference type="OrthoDB" id="786951at2759"/>
<organism evidence="3 4">
    <name type="scientific">Amanita muscaria (strain Koide BX008)</name>
    <dbReference type="NCBI Taxonomy" id="946122"/>
    <lineage>
        <taxon>Eukaryota</taxon>
        <taxon>Fungi</taxon>
        <taxon>Dikarya</taxon>
        <taxon>Basidiomycota</taxon>
        <taxon>Agaricomycotina</taxon>
        <taxon>Agaricomycetes</taxon>
        <taxon>Agaricomycetidae</taxon>
        <taxon>Agaricales</taxon>
        <taxon>Pluteineae</taxon>
        <taxon>Amanitaceae</taxon>
        <taxon>Amanita</taxon>
    </lineage>
</organism>
<keyword evidence="4" id="KW-1185">Reference proteome</keyword>
<dbReference type="Pfam" id="PF13821">
    <property type="entry name" value="DUF4187"/>
    <property type="match status" value="1"/>
</dbReference>
<dbReference type="InterPro" id="IPR025239">
    <property type="entry name" value="DUF4187"/>
</dbReference>
<dbReference type="InParanoid" id="A0A0C2X1X8"/>
<feature type="compositionally biased region" description="Basic and acidic residues" evidence="1">
    <location>
        <begin position="152"/>
        <end position="170"/>
    </location>
</feature>
<feature type="region of interest" description="Disordered" evidence="1">
    <location>
        <begin position="1"/>
        <end position="170"/>
    </location>
</feature>
<dbReference type="PANTHER" id="PTHR21032">
    <property type="entry name" value="G PATCH DOMAIN-CONTAINING PROTEIN 11"/>
    <property type="match status" value="1"/>
</dbReference>
<dbReference type="AlphaFoldDB" id="A0A0C2X1X8"/>
<dbReference type="InterPro" id="IPR039249">
    <property type="entry name" value="GPATCH11"/>
</dbReference>
<dbReference type="GO" id="GO:0000776">
    <property type="term" value="C:kinetochore"/>
    <property type="evidence" value="ECO:0007669"/>
    <property type="project" value="TreeGrafter"/>
</dbReference>
<dbReference type="SMART" id="SM01173">
    <property type="entry name" value="DUF4187"/>
    <property type="match status" value="1"/>
</dbReference>
<sequence>MSLEEGDDYLSDKFLTEPTVNQPKTYAQRRKEAARLSSLKQEQNRKKTRRQLEQESRAEGLSKSLFEAQDASSSKALSMMLKMGFKPGQSLGKPTENVEQSGQSTASSQHKTDPVPINEWEGKKGIGSLKRALSPETTERLAKMAKMAEAPSHQDFRDRTRQEYEERRAEGRLGPAQLTCRTLDEKEGKEFGVLWLNPANPQTFPTDLLDALSLHSIDGGSLSELSLNDRLRRQIEQDKLQPLGSEDEEELIDKKPAEEPSPELIEEVVQFLRLRAQDRLQLVLSYLRNHHAYCFWCGVHYNDTQDMDSQCPGETEEDHD</sequence>
<protein>
    <recommendedName>
        <fullName evidence="2">G-patch domain-containing protein</fullName>
    </recommendedName>
</protein>
<evidence type="ECO:0000313" key="4">
    <source>
        <dbReference type="Proteomes" id="UP000054549"/>
    </source>
</evidence>
<feature type="compositionally biased region" description="Polar residues" evidence="1">
    <location>
        <begin position="97"/>
        <end position="109"/>
    </location>
</feature>
<dbReference type="Proteomes" id="UP000054549">
    <property type="component" value="Unassembled WGS sequence"/>
</dbReference>
<dbReference type="InterPro" id="IPR000467">
    <property type="entry name" value="G_patch_dom"/>
</dbReference>
<feature type="compositionally biased region" description="Basic and acidic residues" evidence="1">
    <location>
        <begin position="42"/>
        <end position="60"/>
    </location>
</feature>
<accession>A0A0C2X1X8</accession>
<feature type="domain" description="G-patch" evidence="2">
    <location>
        <begin position="72"/>
        <end position="131"/>
    </location>
</feature>
<feature type="region of interest" description="Disordered" evidence="1">
    <location>
        <begin position="237"/>
        <end position="260"/>
    </location>
</feature>
<dbReference type="STRING" id="946122.A0A0C2X1X8"/>
<dbReference type="Pfam" id="PF01585">
    <property type="entry name" value="G-patch"/>
    <property type="match status" value="1"/>
</dbReference>